<name>A0ABP0LV92_9DINO</name>
<feature type="compositionally biased region" description="Acidic residues" evidence="1">
    <location>
        <begin position="120"/>
        <end position="133"/>
    </location>
</feature>
<evidence type="ECO:0000313" key="2">
    <source>
        <dbReference type="EMBL" id="CAK9043137.1"/>
    </source>
</evidence>
<sequence>MSDNVHQNKDLKVGTTAGAFPKQEDDAKTLVLGELSSEEWSPGVDDPPVNEDSQVPDSPGVDVDDSQVLQNSQPVFSPKEEFPDSQPVERVEENKEDPSPESPNIHDDKSVEDEGKDESAEGEEEEHATDDEVTGFLTMDDNGNLLQHGHVSDYSYQLMHFIQDIMAN</sequence>
<reference evidence="2 3" key="1">
    <citation type="submission" date="2024-02" db="EMBL/GenBank/DDBJ databases">
        <authorList>
            <person name="Chen Y."/>
            <person name="Shah S."/>
            <person name="Dougan E. K."/>
            <person name="Thang M."/>
            <person name="Chan C."/>
        </authorList>
    </citation>
    <scope>NUCLEOTIDE SEQUENCE [LARGE SCALE GENOMIC DNA]</scope>
</reference>
<evidence type="ECO:0000313" key="3">
    <source>
        <dbReference type="Proteomes" id="UP001642484"/>
    </source>
</evidence>
<protein>
    <submittedName>
        <fullName evidence="2">Uncharacterized protein</fullName>
    </submittedName>
</protein>
<gene>
    <name evidence="2" type="ORF">CCMP2556_LOCUS22874</name>
</gene>
<feature type="non-terminal residue" evidence="2">
    <location>
        <position position="168"/>
    </location>
</feature>
<feature type="region of interest" description="Disordered" evidence="1">
    <location>
        <begin position="1"/>
        <end position="139"/>
    </location>
</feature>
<feature type="compositionally biased region" description="Basic and acidic residues" evidence="1">
    <location>
        <begin position="1"/>
        <end position="12"/>
    </location>
</feature>
<dbReference type="EMBL" id="CAXAMN010014370">
    <property type="protein sequence ID" value="CAK9043137.1"/>
    <property type="molecule type" value="Genomic_DNA"/>
</dbReference>
<accession>A0ABP0LV92</accession>
<evidence type="ECO:0000256" key="1">
    <source>
        <dbReference type="SAM" id="MobiDB-lite"/>
    </source>
</evidence>
<keyword evidence="3" id="KW-1185">Reference proteome</keyword>
<proteinExistence type="predicted"/>
<comment type="caution">
    <text evidence="2">The sequence shown here is derived from an EMBL/GenBank/DDBJ whole genome shotgun (WGS) entry which is preliminary data.</text>
</comment>
<feature type="compositionally biased region" description="Basic and acidic residues" evidence="1">
    <location>
        <begin position="78"/>
        <end position="119"/>
    </location>
</feature>
<dbReference type="Proteomes" id="UP001642484">
    <property type="component" value="Unassembled WGS sequence"/>
</dbReference>
<feature type="compositionally biased region" description="Low complexity" evidence="1">
    <location>
        <begin position="52"/>
        <end position="61"/>
    </location>
</feature>
<organism evidence="2 3">
    <name type="scientific">Durusdinium trenchii</name>
    <dbReference type="NCBI Taxonomy" id="1381693"/>
    <lineage>
        <taxon>Eukaryota</taxon>
        <taxon>Sar</taxon>
        <taxon>Alveolata</taxon>
        <taxon>Dinophyceae</taxon>
        <taxon>Suessiales</taxon>
        <taxon>Symbiodiniaceae</taxon>
        <taxon>Durusdinium</taxon>
    </lineage>
</organism>